<accession>A0A0F9UI92</accession>
<dbReference type="EMBL" id="LAZR01000978">
    <property type="protein sequence ID" value="KKN53283.1"/>
    <property type="molecule type" value="Genomic_DNA"/>
</dbReference>
<dbReference type="AlphaFoldDB" id="A0A0F9UI92"/>
<protein>
    <submittedName>
        <fullName evidence="1">Uncharacterized protein</fullName>
    </submittedName>
</protein>
<gene>
    <name evidence="1" type="ORF">LCGC14_0603830</name>
</gene>
<sequence>MASVDYTGRSVDLLTFQGVAELGKNEIVPAWGDVGYLCTGVQKVVQTWTVLFLTERSTVLNDPGRGTDFLQAVRSGRIQVEEDVPAEFSMAADRVSRLMDQDAANAGDLPDDERLDSAALLEYRIDRIASYLYLKIRILTIAGEERTIFLPVSTAIR</sequence>
<comment type="caution">
    <text evidence="1">The sequence shown here is derived from an EMBL/GenBank/DDBJ whole genome shotgun (WGS) entry which is preliminary data.</text>
</comment>
<evidence type="ECO:0000313" key="1">
    <source>
        <dbReference type="EMBL" id="KKN53283.1"/>
    </source>
</evidence>
<name>A0A0F9UI92_9ZZZZ</name>
<proteinExistence type="predicted"/>
<reference evidence="1" key="1">
    <citation type="journal article" date="2015" name="Nature">
        <title>Complex archaea that bridge the gap between prokaryotes and eukaryotes.</title>
        <authorList>
            <person name="Spang A."/>
            <person name="Saw J.H."/>
            <person name="Jorgensen S.L."/>
            <person name="Zaremba-Niedzwiedzka K."/>
            <person name="Martijn J."/>
            <person name="Lind A.E."/>
            <person name="van Eijk R."/>
            <person name="Schleper C."/>
            <person name="Guy L."/>
            <person name="Ettema T.J."/>
        </authorList>
    </citation>
    <scope>NUCLEOTIDE SEQUENCE</scope>
</reference>
<organism evidence="1">
    <name type="scientific">marine sediment metagenome</name>
    <dbReference type="NCBI Taxonomy" id="412755"/>
    <lineage>
        <taxon>unclassified sequences</taxon>
        <taxon>metagenomes</taxon>
        <taxon>ecological metagenomes</taxon>
    </lineage>
</organism>